<dbReference type="GO" id="GO:0008017">
    <property type="term" value="F:microtubule binding"/>
    <property type="evidence" value="ECO:0007669"/>
    <property type="project" value="InterPro"/>
</dbReference>
<dbReference type="GO" id="GO:0036126">
    <property type="term" value="C:sperm flagellum"/>
    <property type="evidence" value="ECO:0007669"/>
    <property type="project" value="TreeGrafter"/>
</dbReference>
<reference evidence="3 4" key="2">
    <citation type="submission" date="2018-11" db="EMBL/GenBank/DDBJ databases">
        <authorList>
            <consortium name="Pathogen Informatics"/>
        </authorList>
    </citation>
    <scope>NUCLEOTIDE SEQUENCE [LARGE SCALE GENOMIC DNA]</scope>
</reference>
<dbReference type="PANTHER" id="PTHR31516">
    <property type="entry name" value="STABILIZER OF AXONEMAL MICROTUBULES 2"/>
    <property type="match status" value="1"/>
</dbReference>
<dbReference type="EMBL" id="UYRR01000008">
    <property type="protein sequence ID" value="VDK17312.1"/>
    <property type="molecule type" value="Genomic_DNA"/>
</dbReference>
<evidence type="ECO:0000313" key="4">
    <source>
        <dbReference type="Proteomes" id="UP000267096"/>
    </source>
</evidence>
<evidence type="ECO:0000256" key="1">
    <source>
        <dbReference type="ARBA" id="ARBA00008738"/>
    </source>
</evidence>
<protein>
    <submittedName>
        <fullName evidence="3 5">Uncharacterized protein</fullName>
    </submittedName>
</protein>
<dbReference type="GO" id="GO:0005814">
    <property type="term" value="C:centriole"/>
    <property type="evidence" value="ECO:0007669"/>
    <property type="project" value="TreeGrafter"/>
</dbReference>
<dbReference type="GO" id="GO:0036064">
    <property type="term" value="C:ciliary basal body"/>
    <property type="evidence" value="ECO:0007669"/>
    <property type="project" value="TreeGrafter"/>
</dbReference>
<organism evidence="5">
    <name type="scientific">Anisakis simplex</name>
    <name type="common">Herring worm</name>
    <dbReference type="NCBI Taxonomy" id="6269"/>
    <lineage>
        <taxon>Eukaryota</taxon>
        <taxon>Metazoa</taxon>
        <taxon>Ecdysozoa</taxon>
        <taxon>Nematoda</taxon>
        <taxon>Chromadorea</taxon>
        <taxon>Rhabditida</taxon>
        <taxon>Spirurina</taxon>
        <taxon>Ascaridomorpha</taxon>
        <taxon>Ascaridoidea</taxon>
        <taxon>Anisakidae</taxon>
        <taxon>Anisakis</taxon>
        <taxon>Anisakis simplex complex</taxon>
    </lineage>
</organism>
<feature type="region of interest" description="Disordered" evidence="2">
    <location>
        <begin position="317"/>
        <end position="341"/>
    </location>
</feature>
<evidence type="ECO:0000256" key="2">
    <source>
        <dbReference type="SAM" id="MobiDB-lite"/>
    </source>
</evidence>
<dbReference type="OrthoDB" id="365640at2759"/>
<accession>A0A0M3IY18</accession>
<evidence type="ECO:0000313" key="5">
    <source>
        <dbReference type="WBParaSite" id="ASIM_0000013101-mRNA-1"/>
    </source>
</evidence>
<dbReference type="Proteomes" id="UP000267096">
    <property type="component" value="Unassembled WGS sequence"/>
</dbReference>
<dbReference type="InterPro" id="IPR033336">
    <property type="entry name" value="SAXO1/2"/>
</dbReference>
<evidence type="ECO:0000313" key="3">
    <source>
        <dbReference type="EMBL" id="VDK17312.1"/>
    </source>
</evidence>
<dbReference type="GO" id="GO:0005879">
    <property type="term" value="C:axonemal microtubule"/>
    <property type="evidence" value="ECO:0007669"/>
    <property type="project" value="TreeGrafter"/>
</dbReference>
<keyword evidence="4" id="KW-1185">Reference proteome</keyword>
<reference evidence="5" key="1">
    <citation type="submission" date="2017-02" db="UniProtKB">
        <authorList>
            <consortium name="WormBaseParasite"/>
        </authorList>
    </citation>
    <scope>IDENTIFICATION</scope>
</reference>
<proteinExistence type="inferred from homology"/>
<dbReference type="AlphaFoldDB" id="A0A0M3IY18"/>
<sequence>MAHNAFVKYVHVGKISLDCIALKVLLSCDVNALMRHRCPHDRNASSILLGSPDVHEFKRKEYAVTTPGERTLPIKRTGELSLHGLANDSDVSQSYAKEADAIKSSSIQRYTRITSGAVRRHKNDSSIQLGAENENMIVDSANHTLKERLMAKRPQENALTCNQKHSQMLFEVDRTKHARNEISEEDGENMQRHTEIRKQYITRNGVRTEISRTQTRQIATSEGIMQADSVSHEEYSGKKGERYETKRPVDSDLFKGSGSFTAETQNNTDFTPKRGERYVLIRPGSSDIWKDLRNESNKGKHLAAVTDMDIFTYDQNFTTSTPKGTGNEKIDGSKSHLVSTS</sequence>
<gene>
    <name evidence="3" type="ORF">ASIM_LOCUS46</name>
</gene>
<dbReference type="PANTHER" id="PTHR31516:SF17">
    <property type="entry name" value="STABILIZER OF AXONEMAL MICROTUBULES 2"/>
    <property type="match status" value="1"/>
</dbReference>
<dbReference type="WBParaSite" id="ASIM_0000013101-mRNA-1">
    <property type="protein sequence ID" value="ASIM_0000013101-mRNA-1"/>
    <property type="gene ID" value="ASIM_0000013101"/>
</dbReference>
<name>A0A0M3IY18_ANISI</name>
<comment type="similarity">
    <text evidence="1">Belongs to the FAM154 family.</text>
</comment>